<protein>
    <submittedName>
        <fullName evidence="1">Uncharacterized protein</fullName>
    </submittedName>
</protein>
<gene>
    <name evidence="1" type="ORF">BU26DRAFT_484384</name>
</gene>
<dbReference type="EMBL" id="ML987195">
    <property type="protein sequence ID" value="KAF2249117.1"/>
    <property type="molecule type" value="Genomic_DNA"/>
</dbReference>
<keyword evidence="2" id="KW-1185">Reference proteome</keyword>
<dbReference type="GeneID" id="54579179"/>
<dbReference type="RefSeq" id="XP_033684121.1">
    <property type="nucleotide sequence ID" value="XM_033825849.1"/>
</dbReference>
<name>A0A6A6IG05_9PLEO</name>
<sequence>MTLRRDCDAGRESHTLSCRHGPRARCPSAPASCVRARCCTASLCRDGMVRRPRSLKANVDRPNIPLFLC</sequence>
<evidence type="ECO:0000313" key="1">
    <source>
        <dbReference type="EMBL" id="KAF2249117.1"/>
    </source>
</evidence>
<reference evidence="1" key="1">
    <citation type="journal article" date="2020" name="Stud. Mycol.">
        <title>101 Dothideomycetes genomes: a test case for predicting lifestyles and emergence of pathogens.</title>
        <authorList>
            <person name="Haridas S."/>
            <person name="Albert R."/>
            <person name="Binder M."/>
            <person name="Bloem J."/>
            <person name="Labutti K."/>
            <person name="Salamov A."/>
            <person name="Andreopoulos B."/>
            <person name="Baker S."/>
            <person name="Barry K."/>
            <person name="Bills G."/>
            <person name="Bluhm B."/>
            <person name="Cannon C."/>
            <person name="Castanera R."/>
            <person name="Culley D."/>
            <person name="Daum C."/>
            <person name="Ezra D."/>
            <person name="Gonzalez J."/>
            <person name="Henrissat B."/>
            <person name="Kuo A."/>
            <person name="Liang C."/>
            <person name="Lipzen A."/>
            <person name="Lutzoni F."/>
            <person name="Magnuson J."/>
            <person name="Mondo S."/>
            <person name="Nolan M."/>
            <person name="Ohm R."/>
            <person name="Pangilinan J."/>
            <person name="Park H.-J."/>
            <person name="Ramirez L."/>
            <person name="Alfaro M."/>
            <person name="Sun H."/>
            <person name="Tritt A."/>
            <person name="Yoshinaga Y."/>
            <person name="Zwiers L.-H."/>
            <person name="Turgeon B."/>
            <person name="Goodwin S."/>
            <person name="Spatafora J."/>
            <person name="Crous P."/>
            <person name="Grigoriev I."/>
        </authorList>
    </citation>
    <scope>NUCLEOTIDE SEQUENCE</scope>
    <source>
        <strain evidence="1">CBS 122368</strain>
    </source>
</reference>
<proteinExistence type="predicted"/>
<dbReference type="Proteomes" id="UP000800094">
    <property type="component" value="Unassembled WGS sequence"/>
</dbReference>
<accession>A0A6A6IG05</accession>
<dbReference type="AlphaFoldDB" id="A0A6A6IG05"/>
<organism evidence="1 2">
    <name type="scientific">Trematosphaeria pertusa</name>
    <dbReference type="NCBI Taxonomy" id="390896"/>
    <lineage>
        <taxon>Eukaryota</taxon>
        <taxon>Fungi</taxon>
        <taxon>Dikarya</taxon>
        <taxon>Ascomycota</taxon>
        <taxon>Pezizomycotina</taxon>
        <taxon>Dothideomycetes</taxon>
        <taxon>Pleosporomycetidae</taxon>
        <taxon>Pleosporales</taxon>
        <taxon>Massarineae</taxon>
        <taxon>Trematosphaeriaceae</taxon>
        <taxon>Trematosphaeria</taxon>
    </lineage>
</organism>
<evidence type="ECO:0000313" key="2">
    <source>
        <dbReference type="Proteomes" id="UP000800094"/>
    </source>
</evidence>